<dbReference type="EMBL" id="AJAQ01000015">
    <property type="protein sequence ID" value="EOH94452.1"/>
    <property type="molecule type" value="Genomic_DNA"/>
</dbReference>
<name>R2QDJ4_9ENTE</name>
<evidence type="ECO:0000313" key="1">
    <source>
        <dbReference type="EMBL" id="EOH94452.1"/>
    </source>
</evidence>
<dbReference type="AlphaFoldDB" id="R2QDJ4"/>
<comment type="caution">
    <text evidence="1">The sequence shown here is derived from an EMBL/GenBank/DDBJ whole genome shotgun (WGS) entry which is preliminary data.</text>
</comment>
<keyword evidence="2" id="KW-1185">Reference proteome</keyword>
<accession>R2QDJ4</accession>
<reference evidence="1 2" key="1">
    <citation type="submission" date="2013-02" db="EMBL/GenBank/DDBJ databases">
        <title>The Genome Sequence of Enterococcus pallens BAA-351.</title>
        <authorList>
            <consortium name="The Broad Institute Genome Sequencing Platform"/>
            <consortium name="The Broad Institute Genome Sequencing Center for Infectious Disease"/>
            <person name="Earl A.M."/>
            <person name="Gilmore M.S."/>
            <person name="Lebreton F."/>
            <person name="Walker B."/>
            <person name="Young S.K."/>
            <person name="Zeng Q."/>
            <person name="Gargeya S."/>
            <person name="Fitzgerald M."/>
            <person name="Haas B."/>
            <person name="Abouelleil A."/>
            <person name="Alvarado L."/>
            <person name="Arachchi H.M."/>
            <person name="Berlin A.M."/>
            <person name="Chapman S.B."/>
            <person name="Dewar J."/>
            <person name="Goldberg J."/>
            <person name="Griggs A."/>
            <person name="Gujja S."/>
            <person name="Hansen M."/>
            <person name="Howarth C."/>
            <person name="Imamovic A."/>
            <person name="Larimer J."/>
            <person name="McCowan C."/>
            <person name="Murphy C."/>
            <person name="Neiman D."/>
            <person name="Pearson M."/>
            <person name="Priest M."/>
            <person name="Roberts A."/>
            <person name="Saif S."/>
            <person name="Shea T."/>
            <person name="Sisk P."/>
            <person name="Sykes S."/>
            <person name="Wortman J."/>
            <person name="Nusbaum C."/>
            <person name="Birren B."/>
        </authorList>
    </citation>
    <scope>NUCLEOTIDE SEQUENCE [LARGE SCALE GENOMIC DNA]</scope>
    <source>
        <strain evidence="1 2">ATCC BAA-351</strain>
    </source>
</reference>
<evidence type="ECO:0000313" key="2">
    <source>
        <dbReference type="Proteomes" id="UP000013782"/>
    </source>
</evidence>
<proteinExistence type="predicted"/>
<dbReference type="PATRIC" id="fig|1158607.3.peg.2159"/>
<dbReference type="Proteomes" id="UP000013782">
    <property type="component" value="Unassembled WGS sequence"/>
</dbReference>
<dbReference type="RefSeq" id="WP_010757178.1">
    <property type="nucleotide sequence ID" value="NZ_ASWD01000001.1"/>
</dbReference>
<gene>
    <name evidence="1" type="ORF">UAU_02187</name>
</gene>
<sequence length="166" mass="19365">MQLERLSKSDLLILVEYTMHKDADFAFRIKEMLTNDSSTEGIDRTFDRVISRYSSDQNQLSKLEEDLSFIFGYILENLLVEGHTMKAILTSIQLYRRISESFSAEAFPSFSQELLLVIREGKSELLGANPLMLEHPMIVEEFKEELRLFKDDAPREVIEKIWLKNP</sequence>
<organism evidence="1 2">
    <name type="scientific">Enterococcus pallens ATCC BAA-351</name>
    <dbReference type="NCBI Taxonomy" id="1158607"/>
    <lineage>
        <taxon>Bacteria</taxon>
        <taxon>Bacillati</taxon>
        <taxon>Bacillota</taxon>
        <taxon>Bacilli</taxon>
        <taxon>Lactobacillales</taxon>
        <taxon>Enterococcaceae</taxon>
        <taxon>Enterococcus</taxon>
    </lineage>
</organism>
<dbReference type="HOGENOM" id="CLU_1600179_0_0_9"/>
<protein>
    <submittedName>
        <fullName evidence="1">Uncharacterized protein</fullName>
    </submittedName>
</protein>